<dbReference type="GO" id="GO:0016787">
    <property type="term" value="F:hydrolase activity"/>
    <property type="evidence" value="ECO:0007669"/>
    <property type="project" value="UniProtKB-KW"/>
</dbReference>
<feature type="domain" description="AB hydrolase-1" evidence="5">
    <location>
        <begin position="61"/>
        <end position="434"/>
    </location>
</feature>
<reference evidence="6" key="1">
    <citation type="submission" date="2021-11" db="EMBL/GenBank/DDBJ databases">
        <title>Streptomyces corallinus and Kineosporia corallina sp. nov., two new coral-derived marine actinobacteria.</title>
        <authorList>
            <person name="Buangrab K."/>
            <person name="Sutthacheep M."/>
            <person name="Yeemin T."/>
            <person name="Harunari E."/>
            <person name="Igarashi Y."/>
            <person name="Sripreechasak P."/>
            <person name="Kanchanasin P."/>
            <person name="Tanasupawat S."/>
            <person name="Phongsopitanun W."/>
        </authorList>
    </citation>
    <scope>NUCLEOTIDE SEQUENCE</scope>
    <source>
        <strain evidence="6">JCM 31032</strain>
    </source>
</reference>
<gene>
    <name evidence="6" type="ORF">LR394_24670</name>
</gene>
<feature type="region of interest" description="Disordered" evidence="4">
    <location>
        <begin position="455"/>
        <end position="476"/>
    </location>
</feature>
<dbReference type="AlphaFoldDB" id="A0A9X1NFM6"/>
<evidence type="ECO:0000313" key="6">
    <source>
        <dbReference type="EMBL" id="MCD5314107.1"/>
    </source>
</evidence>
<dbReference type="EMBL" id="JAJOMB010000014">
    <property type="protein sequence ID" value="MCD5314107.1"/>
    <property type="molecule type" value="Genomic_DNA"/>
</dbReference>
<dbReference type="Gene3D" id="3.40.50.1820">
    <property type="entry name" value="alpha/beta hydrolase"/>
    <property type="match status" value="1"/>
</dbReference>
<dbReference type="PANTHER" id="PTHR43248:SF29">
    <property type="entry name" value="TRIPEPTIDYL AMINOPEPTIDASE"/>
    <property type="match status" value="1"/>
</dbReference>
<keyword evidence="3 6" id="KW-0378">Hydrolase</keyword>
<keyword evidence="7" id="KW-1185">Reference proteome</keyword>
<dbReference type="RefSeq" id="WP_231446358.1">
    <property type="nucleotide sequence ID" value="NZ_JAJOMB010000014.1"/>
</dbReference>
<proteinExistence type="inferred from homology"/>
<dbReference type="PANTHER" id="PTHR43248">
    <property type="entry name" value="2-SUCCINYL-6-HYDROXY-2,4-CYCLOHEXADIENE-1-CARBOXYLATE SYNTHASE"/>
    <property type="match status" value="1"/>
</dbReference>
<comment type="similarity">
    <text evidence="1">Belongs to the peptidase S33 family.</text>
</comment>
<accession>A0A9X1NFM6</accession>
<evidence type="ECO:0000256" key="2">
    <source>
        <dbReference type="ARBA" id="ARBA00022729"/>
    </source>
</evidence>
<evidence type="ECO:0000256" key="3">
    <source>
        <dbReference type="ARBA" id="ARBA00022801"/>
    </source>
</evidence>
<evidence type="ECO:0000256" key="1">
    <source>
        <dbReference type="ARBA" id="ARBA00010088"/>
    </source>
</evidence>
<dbReference type="InterPro" id="IPR000073">
    <property type="entry name" value="AB_hydrolase_1"/>
</dbReference>
<comment type="caution">
    <text evidence="6">The sequence shown here is derived from an EMBL/GenBank/DDBJ whole genome shotgun (WGS) entry which is preliminary data.</text>
</comment>
<dbReference type="InterPro" id="IPR029058">
    <property type="entry name" value="AB_hydrolase_fold"/>
</dbReference>
<dbReference type="Pfam" id="PF00561">
    <property type="entry name" value="Abhydrolase_1"/>
    <property type="match status" value="1"/>
</dbReference>
<sequence length="476" mass="51153">MAFEPEPIEWDECDTEALTGLGAECGFLTVPLDYGAQDGDTIQLAVSRLKHTAKKADYQGAIVLNPGGPGGSGRDLVSVAGTVKKKAAAAYDWIGLDLRGIGASKPALSCDVEETFGEGPTKVPQTDQQEQEMLEQAAAFGEQCAKDSGPLLDHMKTTDNAKDLEVLRKALGQEEISFIGYSYGSYLGQVYATQYPQRVDRMIMDGVVDPQNVWYDSGSLQARSLEENFDAFFAKIAEADDVLQLGGSAEAVKEEFLRQREKLNANPEGGDFGGEEWTNAFLILAYNAQAWQTAGVAFAQWVHEGDIAGARELSEMMSAGSDALDVNANTVFMATTCTDAPWAKDWTTIEKDIELWGDQAPLLSGGSAMSAAICLEWDGDVGEPIQVDGSEAPPVLLISETNDGPTPFEGALATRSLFPNSVLVEGVNGYSHSASGSGSSCTTDIISEYLLTGDLPKRTDDERNSDVQCEPSFRWE</sequence>
<name>A0A9X1NFM6_9ACTN</name>
<dbReference type="Proteomes" id="UP001138997">
    <property type="component" value="Unassembled WGS sequence"/>
</dbReference>
<evidence type="ECO:0000259" key="5">
    <source>
        <dbReference type="Pfam" id="PF00561"/>
    </source>
</evidence>
<evidence type="ECO:0000256" key="4">
    <source>
        <dbReference type="SAM" id="MobiDB-lite"/>
    </source>
</evidence>
<organism evidence="6 7">
    <name type="scientific">Kineosporia babensis</name>
    <dbReference type="NCBI Taxonomy" id="499548"/>
    <lineage>
        <taxon>Bacteria</taxon>
        <taxon>Bacillati</taxon>
        <taxon>Actinomycetota</taxon>
        <taxon>Actinomycetes</taxon>
        <taxon>Kineosporiales</taxon>
        <taxon>Kineosporiaceae</taxon>
        <taxon>Kineosporia</taxon>
    </lineage>
</organism>
<feature type="compositionally biased region" description="Basic and acidic residues" evidence="4">
    <location>
        <begin position="455"/>
        <end position="465"/>
    </location>
</feature>
<protein>
    <submittedName>
        <fullName evidence="6">Alpha/beta hydrolase</fullName>
    </submittedName>
</protein>
<keyword evidence="2" id="KW-0732">Signal</keyword>
<evidence type="ECO:0000313" key="7">
    <source>
        <dbReference type="Proteomes" id="UP001138997"/>
    </source>
</evidence>
<dbReference type="SUPFAM" id="SSF53474">
    <property type="entry name" value="alpha/beta-Hydrolases"/>
    <property type="match status" value="1"/>
</dbReference>
<dbReference type="InterPro" id="IPR051601">
    <property type="entry name" value="Serine_prot/Carboxylest_S33"/>
</dbReference>